<dbReference type="GO" id="GO:0016020">
    <property type="term" value="C:membrane"/>
    <property type="evidence" value="ECO:0007669"/>
    <property type="project" value="TreeGrafter"/>
</dbReference>
<dbReference type="GO" id="GO:0000045">
    <property type="term" value="P:autophagosome assembly"/>
    <property type="evidence" value="ECO:0007669"/>
    <property type="project" value="TreeGrafter"/>
</dbReference>
<dbReference type="GO" id="GO:0005524">
    <property type="term" value="F:ATP binding"/>
    <property type="evidence" value="ECO:0007669"/>
    <property type="project" value="UniProtKB-KW"/>
</dbReference>
<protein>
    <recommendedName>
        <fullName evidence="1">non-specific serine/threonine protein kinase</fullName>
        <ecNumber evidence="1">2.7.11.1</ecNumber>
    </recommendedName>
</protein>
<evidence type="ECO:0000256" key="1">
    <source>
        <dbReference type="ARBA" id="ARBA00012513"/>
    </source>
</evidence>
<keyword evidence="5" id="KW-0067">ATP-binding</keyword>
<dbReference type="PROSITE" id="PS00108">
    <property type="entry name" value="PROTEIN_KINASE_ST"/>
    <property type="match status" value="1"/>
</dbReference>
<dbReference type="EMBL" id="JARKIF010000023">
    <property type="protein sequence ID" value="KAJ7615846.1"/>
    <property type="molecule type" value="Genomic_DNA"/>
</dbReference>
<dbReference type="GO" id="GO:0000407">
    <property type="term" value="C:phagophore assembly site"/>
    <property type="evidence" value="ECO:0007669"/>
    <property type="project" value="TreeGrafter"/>
</dbReference>
<feature type="domain" description="Protein kinase" evidence="7">
    <location>
        <begin position="20"/>
        <end position="307"/>
    </location>
</feature>
<keyword evidence="2" id="KW-0808">Transferase</keyword>
<evidence type="ECO:0000256" key="6">
    <source>
        <dbReference type="SAM" id="MobiDB-lite"/>
    </source>
</evidence>
<dbReference type="InterPro" id="IPR000719">
    <property type="entry name" value="Prot_kinase_dom"/>
</dbReference>
<dbReference type="SUPFAM" id="SSF56112">
    <property type="entry name" value="Protein kinase-like (PK-like)"/>
    <property type="match status" value="1"/>
</dbReference>
<dbReference type="SMART" id="SM00220">
    <property type="entry name" value="S_TKc"/>
    <property type="match status" value="1"/>
</dbReference>
<dbReference type="Pfam" id="PF00069">
    <property type="entry name" value="Pkinase"/>
    <property type="match status" value="1"/>
</dbReference>
<dbReference type="PROSITE" id="PS50011">
    <property type="entry name" value="PROTEIN_KINASE_DOM"/>
    <property type="match status" value="1"/>
</dbReference>
<sequence>MHASTILPNLVGCTVDEGTLLLKKVVGAGGFGKLYHAVDTESACSSRRSSWASTNTTSSSSSSTPSSVSMPGVYAVKCLHNSPFYDRERILHRRVSSHPNIVTVHQDFTSEEHLFIVMDFHASGDMSFAIADGLYHRNTPLVKRTFAQIAEAILFCHDQGVFHRDIKPDNILVDHDGGNPCLTDFGLATRKTIISSKEAGSHAYMCPESFEEGFLGPYSTSSCDSWALGITLLNMVTTQGPWHSARPLTDSRFKSFCADGETYLLAHHPISRSLAALLSRFLCVDSNERISMELFKSEVEEMEELYMSPVDLRRASVVLKDLAAWVVPGRPAVTDPTVPRLESGAEEEEKGEGGEGNADESSDELPSASPAVAKAGKFKRVVRRLRFWRK</sequence>
<dbReference type="PANTHER" id="PTHR24348:SF22">
    <property type="entry name" value="NON-SPECIFIC SERINE_THREONINE PROTEIN KINASE"/>
    <property type="match status" value="1"/>
</dbReference>
<dbReference type="AlphaFoldDB" id="A0AAD7BBK2"/>
<evidence type="ECO:0000256" key="4">
    <source>
        <dbReference type="ARBA" id="ARBA00022777"/>
    </source>
</evidence>
<dbReference type="GO" id="GO:0010506">
    <property type="term" value="P:regulation of autophagy"/>
    <property type="evidence" value="ECO:0007669"/>
    <property type="project" value="InterPro"/>
</dbReference>
<evidence type="ECO:0000256" key="5">
    <source>
        <dbReference type="ARBA" id="ARBA00022840"/>
    </source>
</evidence>
<evidence type="ECO:0000256" key="3">
    <source>
        <dbReference type="ARBA" id="ARBA00022741"/>
    </source>
</evidence>
<evidence type="ECO:0000313" key="9">
    <source>
        <dbReference type="Proteomes" id="UP001221142"/>
    </source>
</evidence>
<feature type="region of interest" description="Disordered" evidence="6">
    <location>
        <begin position="335"/>
        <end position="372"/>
    </location>
</feature>
<proteinExistence type="predicted"/>
<dbReference type="Proteomes" id="UP001221142">
    <property type="component" value="Unassembled WGS sequence"/>
</dbReference>
<evidence type="ECO:0000256" key="2">
    <source>
        <dbReference type="ARBA" id="ARBA00022679"/>
    </source>
</evidence>
<evidence type="ECO:0000259" key="7">
    <source>
        <dbReference type="PROSITE" id="PS50011"/>
    </source>
</evidence>
<dbReference type="GO" id="GO:0005829">
    <property type="term" value="C:cytosol"/>
    <property type="evidence" value="ECO:0007669"/>
    <property type="project" value="TreeGrafter"/>
</dbReference>
<keyword evidence="4 8" id="KW-0418">Kinase</keyword>
<dbReference type="InterPro" id="IPR011009">
    <property type="entry name" value="Kinase-like_dom_sf"/>
</dbReference>
<dbReference type="PANTHER" id="PTHR24348">
    <property type="entry name" value="SERINE/THREONINE-PROTEIN KINASE UNC-51-RELATED"/>
    <property type="match status" value="1"/>
</dbReference>
<feature type="region of interest" description="Disordered" evidence="6">
    <location>
        <begin position="49"/>
        <end position="69"/>
    </location>
</feature>
<name>A0AAD7BBK2_9AGAR</name>
<accession>A0AAD7BBK2</accession>
<keyword evidence="9" id="KW-1185">Reference proteome</keyword>
<comment type="caution">
    <text evidence="8">The sequence shown here is derived from an EMBL/GenBank/DDBJ whole genome shotgun (WGS) entry which is preliminary data.</text>
</comment>
<evidence type="ECO:0000313" key="8">
    <source>
        <dbReference type="EMBL" id="KAJ7615846.1"/>
    </source>
</evidence>
<keyword evidence="3" id="KW-0547">Nucleotide-binding</keyword>
<dbReference type="GO" id="GO:0004674">
    <property type="term" value="F:protein serine/threonine kinase activity"/>
    <property type="evidence" value="ECO:0007669"/>
    <property type="project" value="UniProtKB-EC"/>
</dbReference>
<gene>
    <name evidence="8" type="ORF">FB45DRAFT_1106538</name>
</gene>
<dbReference type="InterPro" id="IPR045269">
    <property type="entry name" value="Atg1-like"/>
</dbReference>
<dbReference type="GO" id="GO:0005776">
    <property type="term" value="C:autophagosome"/>
    <property type="evidence" value="ECO:0007669"/>
    <property type="project" value="TreeGrafter"/>
</dbReference>
<dbReference type="Gene3D" id="1.10.510.10">
    <property type="entry name" value="Transferase(Phosphotransferase) domain 1"/>
    <property type="match status" value="1"/>
</dbReference>
<organism evidence="8 9">
    <name type="scientific">Roridomyces roridus</name>
    <dbReference type="NCBI Taxonomy" id="1738132"/>
    <lineage>
        <taxon>Eukaryota</taxon>
        <taxon>Fungi</taxon>
        <taxon>Dikarya</taxon>
        <taxon>Basidiomycota</taxon>
        <taxon>Agaricomycotina</taxon>
        <taxon>Agaricomycetes</taxon>
        <taxon>Agaricomycetidae</taxon>
        <taxon>Agaricales</taxon>
        <taxon>Marasmiineae</taxon>
        <taxon>Mycenaceae</taxon>
        <taxon>Roridomyces</taxon>
    </lineage>
</organism>
<reference evidence="8" key="1">
    <citation type="submission" date="2023-03" db="EMBL/GenBank/DDBJ databases">
        <title>Massive genome expansion in bonnet fungi (Mycena s.s.) driven by repeated elements and novel gene families across ecological guilds.</title>
        <authorList>
            <consortium name="Lawrence Berkeley National Laboratory"/>
            <person name="Harder C.B."/>
            <person name="Miyauchi S."/>
            <person name="Viragh M."/>
            <person name="Kuo A."/>
            <person name="Thoen E."/>
            <person name="Andreopoulos B."/>
            <person name="Lu D."/>
            <person name="Skrede I."/>
            <person name="Drula E."/>
            <person name="Henrissat B."/>
            <person name="Morin E."/>
            <person name="Kohler A."/>
            <person name="Barry K."/>
            <person name="LaButti K."/>
            <person name="Morin E."/>
            <person name="Salamov A."/>
            <person name="Lipzen A."/>
            <person name="Mereny Z."/>
            <person name="Hegedus B."/>
            <person name="Baldrian P."/>
            <person name="Stursova M."/>
            <person name="Weitz H."/>
            <person name="Taylor A."/>
            <person name="Grigoriev I.V."/>
            <person name="Nagy L.G."/>
            <person name="Martin F."/>
            <person name="Kauserud H."/>
        </authorList>
    </citation>
    <scope>NUCLEOTIDE SEQUENCE</scope>
    <source>
        <strain evidence="8">9284</strain>
    </source>
</reference>
<dbReference type="InterPro" id="IPR008271">
    <property type="entry name" value="Ser/Thr_kinase_AS"/>
</dbReference>
<dbReference type="EC" id="2.7.11.1" evidence="1"/>